<evidence type="ECO:0000259" key="1">
    <source>
        <dbReference type="Pfam" id="PF21926"/>
    </source>
</evidence>
<dbReference type="Gene3D" id="3.40.630.30">
    <property type="match status" value="1"/>
</dbReference>
<evidence type="ECO:0000313" key="3">
    <source>
        <dbReference type="Proteomes" id="UP000648984"/>
    </source>
</evidence>
<dbReference type="SUPFAM" id="SSF55729">
    <property type="entry name" value="Acyl-CoA N-acyltransferases (Nat)"/>
    <property type="match status" value="1"/>
</dbReference>
<evidence type="ECO:0000313" key="2">
    <source>
        <dbReference type="EMBL" id="NMG75980.1"/>
    </source>
</evidence>
<organism evidence="2 3">
    <name type="scientific">Aromatoleum diolicum</name>
    <dbReference type="NCBI Taxonomy" id="75796"/>
    <lineage>
        <taxon>Bacteria</taxon>
        <taxon>Pseudomonadati</taxon>
        <taxon>Pseudomonadota</taxon>
        <taxon>Betaproteobacteria</taxon>
        <taxon>Rhodocyclales</taxon>
        <taxon>Rhodocyclaceae</taxon>
        <taxon>Aromatoleum</taxon>
    </lineage>
</organism>
<dbReference type="Proteomes" id="UP000648984">
    <property type="component" value="Unassembled WGS sequence"/>
</dbReference>
<name>A0ABX1QEP5_9RHOO</name>
<dbReference type="InterPro" id="IPR016181">
    <property type="entry name" value="Acyl_CoA_acyltransferase"/>
</dbReference>
<sequence>MNSVACHEEFRATEMSHKAAHKHTKAGRNHPAIDPGFAVTRNGFHIRVSPSDGPVRRNVDQLIQRMYASRGLSTSQPIAPPSPPPTLQTTLIASQGDRVFGTLTVGVDTGAGLLADTLYRPQIDVARGQGARVCEVTRLAMDPELNSQEALGAIFHLGFIIARFIHGMTDLFAEVHPRHVPYYRRMLGYRVAGPNLICPRVGAPAVLMHLPLSHAEQETLRHGGNKHSRDRSLYQRFFSPVEQGQILRQLNLEAA</sequence>
<keyword evidence="3" id="KW-1185">Reference proteome</keyword>
<protein>
    <submittedName>
        <fullName evidence="2">Long-chain N-acyl amino acid synthase</fullName>
    </submittedName>
</protein>
<proteinExistence type="predicted"/>
<dbReference type="Pfam" id="PF21926">
    <property type="entry name" value="FeeM"/>
    <property type="match status" value="1"/>
</dbReference>
<accession>A0ABX1QEP5</accession>
<comment type="caution">
    <text evidence="2">The sequence shown here is derived from an EMBL/GenBank/DDBJ whole genome shotgun (WGS) entry which is preliminary data.</text>
</comment>
<reference evidence="2 3" key="1">
    <citation type="submission" date="2019-12" db="EMBL/GenBank/DDBJ databases">
        <title>Comparative genomics gives insights into the taxonomy of the Azoarcus-Aromatoleum group and reveals separate origins of nif in the plant-associated Azoarcus and non-plant-associated Aromatoleum sub-groups.</title>
        <authorList>
            <person name="Lafos M."/>
            <person name="Maluk M."/>
            <person name="Batista M."/>
            <person name="Junghare M."/>
            <person name="Carmona M."/>
            <person name="Faoro H."/>
            <person name="Cruz L.M."/>
            <person name="Battistoni F."/>
            <person name="De Souza E."/>
            <person name="Pedrosa F."/>
            <person name="Chen W.-M."/>
            <person name="Poole P.S."/>
            <person name="Dixon R.A."/>
            <person name="James E.K."/>
        </authorList>
    </citation>
    <scope>NUCLEOTIDE SEQUENCE [LARGE SCALE GENOMIC DNA]</scope>
    <source>
        <strain evidence="2 3">22Lin</strain>
    </source>
</reference>
<dbReference type="InterPro" id="IPR054597">
    <property type="entry name" value="FeeM_cat"/>
</dbReference>
<dbReference type="RefSeq" id="WP_169261130.1">
    <property type="nucleotide sequence ID" value="NZ_WTVQ01000024.1"/>
</dbReference>
<dbReference type="EMBL" id="WTVQ01000024">
    <property type="protein sequence ID" value="NMG75980.1"/>
    <property type="molecule type" value="Genomic_DNA"/>
</dbReference>
<gene>
    <name evidence="2" type="ORF">GPA25_14520</name>
</gene>
<feature type="domain" description="N-acyl amino acid synthase FeeM catalytic core" evidence="1">
    <location>
        <begin position="60"/>
        <end position="210"/>
    </location>
</feature>